<dbReference type="Pfam" id="PF07751">
    <property type="entry name" value="Abi_2"/>
    <property type="match status" value="1"/>
</dbReference>
<sequence length="335" mass="38995">MMQGYPKPWQSYQEQLDRIIARGMVVTDPPKALEYLERIGYYRLSGYWFAFRERTELCCPLLQHRNQKPSKTKPTRLPLDTFKPGTTFQNAIDLYVFDKKLRLLTLDALERIEIALRVDISHTLGGHDKFAYLKPQLFHDSFSIQLDGKTGLTKHHGWVGKHAALINRSNEDFIRHNKEKYGLPLAVWVACEVWDFGTLSTLYSGMAERDQDTISMAYGISNGRVFASWLRSLSYLRNVCAHHSRLWNRNIVDQPKLPPAEQAPSLSAFHDDVHRRARPFMLLCITQHLMRVINPSSSWGSRLKTLLEHDFPDLHHLELNLEGMGVDRNWQLRDW</sequence>
<dbReference type="Proteomes" id="UP000283389">
    <property type="component" value="Unassembled WGS sequence"/>
</dbReference>
<reference evidence="1 2" key="1">
    <citation type="submission" date="2016-10" db="EMBL/GenBank/DDBJ databases">
        <title>Comparative genome analysis of multiple Pseudomonas spp. focuses on biocontrol and plant growth promoting traits.</title>
        <authorList>
            <person name="Tao X.-Y."/>
            <person name="Taylor C.G."/>
        </authorList>
    </citation>
    <scope>NUCLEOTIDE SEQUENCE [LARGE SCALE GENOMIC DNA]</scope>
    <source>
        <strain evidence="1 2">36C8</strain>
    </source>
</reference>
<comment type="caution">
    <text evidence="1">The sequence shown here is derived from an EMBL/GenBank/DDBJ whole genome shotgun (WGS) entry which is preliminary data.</text>
</comment>
<dbReference type="InterPro" id="IPR017034">
    <property type="entry name" value="Abi_system_AbiD/AbiF"/>
</dbReference>
<gene>
    <name evidence="1" type="ORF">BK649_11095</name>
</gene>
<protein>
    <submittedName>
        <fullName evidence="1">Abortive phage resistance protein</fullName>
    </submittedName>
</protein>
<evidence type="ECO:0000313" key="1">
    <source>
        <dbReference type="EMBL" id="ROM54158.1"/>
    </source>
</evidence>
<organism evidence="1 2">
    <name type="scientific">Pseudomonas canadensis</name>
    <dbReference type="NCBI Taxonomy" id="915099"/>
    <lineage>
        <taxon>Bacteria</taxon>
        <taxon>Pseudomonadati</taxon>
        <taxon>Pseudomonadota</taxon>
        <taxon>Gammaproteobacteria</taxon>
        <taxon>Pseudomonadales</taxon>
        <taxon>Pseudomonadaceae</taxon>
        <taxon>Pseudomonas</taxon>
    </lineage>
</organism>
<accession>A0A423FBX1</accession>
<dbReference type="PIRSF" id="PIRSF034934">
    <property type="entry name" value="AbiF_AbiD"/>
    <property type="match status" value="1"/>
</dbReference>
<dbReference type="RefSeq" id="WP_123475411.1">
    <property type="nucleotide sequence ID" value="NZ_MOAZ01000006.1"/>
</dbReference>
<name>A0A423FBX1_9PSED</name>
<dbReference type="InterPro" id="IPR011664">
    <property type="entry name" value="Abi_system_AbiD/AbiF-like"/>
</dbReference>
<dbReference type="EMBL" id="MOAZ01000006">
    <property type="protein sequence ID" value="ROM54158.1"/>
    <property type="molecule type" value="Genomic_DNA"/>
</dbReference>
<proteinExistence type="predicted"/>
<evidence type="ECO:0000313" key="2">
    <source>
        <dbReference type="Proteomes" id="UP000283389"/>
    </source>
</evidence>
<dbReference type="AlphaFoldDB" id="A0A423FBX1"/>